<evidence type="ECO:0000313" key="2">
    <source>
        <dbReference type="EMBL" id="KAG6382209.1"/>
    </source>
</evidence>
<feature type="compositionally biased region" description="Basic and acidic residues" evidence="1">
    <location>
        <begin position="56"/>
        <end position="70"/>
    </location>
</feature>
<reference evidence="2" key="1">
    <citation type="submission" date="2021-03" db="EMBL/GenBank/DDBJ databases">
        <title>Evolutionary innovations through gain and loss of genes in the ectomycorrhizal Boletales.</title>
        <authorList>
            <person name="Wu G."/>
            <person name="Miyauchi S."/>
            <person name="Morin E."/>
            <person name="Yang Z.-L."/>
            <person name="Xu J."/>
            <person name="Martin F.M."/>
        </authorList>
    </citation>
    <scope>NUCLEOTIDE SEQUENCE</scope>
    <source>
        <strain evidence="2">BR01</strain>
    </source>
</reference>
<dbReference type="Proteomes" id="UP000683000">
    <property type="component" value="Unassembled WGS sequence"/>
</dbReference>
<organism evidence="2 3">
    <name type="scientific">Boletus reticuloceps</name>
    <dbReference type="NCBI Taxonomy" id="495285"/>
    <lineage>
        <taxon>Eukaryota</taxon>
        <taxon>Fungi</taxon>
        <taxon>Dikarya</taxon>
        <taxon>Basidiomycota</taxon>
        <taxon>Agaricomycotina</taxon>
        <taxon>Agaricomycetes</taxon>
        <taxon>Agaricomycetidae</taxon>
        <taxon>Boletales</taxon>
        <taxon>Boletineae</taxon>
        <taxon>Boletaceae</taxon>
        <taxon>Boletoideae</taxon>
        <taxon>Boletus</taxon>
    </lineage>
</organism>
<feature type="compositionally biased region" description="Polar residues" evidence="1">
    <location>
        <begin position="12"/>
        <end position="21"/>
    </location>
</feature>
<sequence>MSTEMVPEGQDQAETTNSVTDQVVADQDENMDKTVLDVEVDATKAKAKGKGKAKAKGKDGAEANKAKAKGENSLPQKYTSAVEMVETKEVQEMLERIDSEIRGATLGYALMTVMDEDDMGRGPKMERQMVNLRNIDDSFMRSFVKGVEENGLRNKIVENALDVGIVKADVNLDSLQPMKTGLYTNRVKWQEEVTKSTSVLYNGNHRFTYMRYQSDARKVYMQREKAKEELRKNPSSGDMISGLKTVIADAETAIIRDGVWLVRFLDLDVIHAHAECALIEHRLAENKLLPTHQDSENDAFHTVMNILLQTEDVEARSRYIDLSLMTVGKSAMGRLLRDRELFLELLGLFKYEHFRSRDNTKAGLSMRSIISWYPVIAGGMKHVAQQAAHILDFLAAPVDFKDVTQNDIASNKISMAFYEEYLRLQEEFNRPIPQQACVALDQLYFPDWTTEYTKHFQNDESGICLIEYFASSEKKECCQYDNQLDIYWTRVVRQAEADKEVMVKRITKDKNRMRDTIIKSMPAKLKALQHGLMELLYPNRLLRFYPIPNKIFLYTMAEQLKSIEGAIKEITLWVEPLAYLGIDQNPGMWHDCLRTLEQFVAIKFGIVHIREVYNYLWTHRRSRLLAVETYSKEALKLNVINKESLKNNQLAGKVSQYIKDSRSLLLESKNVSIAMGNHLLVLPSMAPMPSREALSTDQACLFDVLYGALTRTAYPWLNASKIKKAETFFKKLCLLYESDRARGELLGTESAWQVRTFLQSWLNTILEKTVSGTWTWPDGINKRPVNTTEPLDIMEGPLELNSDEDEEIDGEVKKKEKGTKKDVETIGNQNARLQTYMQLRERNHRKMQHITRLALSEGLGLGLSKQAVPEVREKLDALLQTLRLYSEVAVHRKQNPTEAFDMTTTATELEDLYPIVLTEPMNKVSDDAWKDKQLGTTIAALKTVPSYQDDAAAIWESEQKRTVELKAEERNHKKEHQEVRVFMTARARRAQKVAQQNKQAPIKSKEYISDSDRDEDTANASTTAIHDVPMTEADSPAEVMMAASTSKSGAKRTIHDVDQNNKDPREQQRIRLHIEDVDMTDATTEFTWSDYQQSINDESMVTLTRMPAILALLSATIDLVRQVQPGHPHLKEVIQTVLGSPNPLNPTEILEILEKFRDLRSTNKYMKKGKSLMEQGKAEELVELPNIIASIL</sequence>
<name>A0A8I2YZ96_9AGAM</name>
<feature type="region of interest" description="Disordered" evidence="1">
    <location>
        <begin position="992"/>
        <end position="1033"/>
    </location>
</feature>
<proteinExistence type="predicted"/>
<keyword evidence="3" id="KW-1185">Reference proteome</keyword>
<dbReference type="AlphaFoldDB" id="A0A8I2YZ96"/>
<accession>A0A8I2YZ96</accession>
<comment type="caution">
    <text evidence="2">The sequence shown here is derived from an EMBL/GenBank/DDBJ whole genome shotgun (WGS) entry which is preliminary data.</text>
</comment>
<feature type="compositionally biased region" description="Basic and acidic residues" evidence="1">
    <location>
        <begin position="30"/>
        <end position="44"/>
    </location>
</feature>
<protein>
    <submittedName>
        <fullName evidence="2">Uncharacterized protein</fullName>
    </submittedName>
</protein>
<evidence type="ECO:0000256" key="1">
    <source>
        <dbReference type="SAM" id="MobiDB-lite"/>
    </source>
</evidence>
<gene>
    <name evidence="2" type="ORF">JVT61DRAFT_862</name>
</gene>
<evidence type="ECO:0000313" key="3">
    <source>
        <dbReference type="Proteomes" id="UP000683000"/>
    </source>
</evidence>
<feature type="compositionally biased region" description="Basic residues" evidence="1">
    <location>
        <begin position="45"/>
        <end position="55"/>
    </location>
</feature>
<dbReference type="OrthoDB" id="2692192at2759"/>
<dbReference type="EMBL" id="JAGFBS010000001">
    <property type="protein sequence ID" value="KAG6382209.1"/>
    <property type="molecule type" value="Genomic_DNA"/>
</dbReference>
<feature type="region of interest" description="Disordered" evidence="1">
    <location>
        <begin position="1"/>
        <end position="75"/>
    </location>
</feature>